<proteinExistence type="predicted"/>
<dbReference type="EMBL" id="BAABGT010000012">
    <property type="protein sequence ID" value="GAA4538331.1"/>
    <property type="molecule type" value="Genomic_DNA"/>
</dbReference>
<dbReference type="Proteomes" id="UP001501598">
    <property type="component" value="Unassembled WGS sequence"/>
</dbReference>
<evidence type="ECO:0000313" key="3">
    <source>
        <dbReference type="EMBL" id="GAA4538331.1"/>
    </source>
</evidence>
<organism evidence="3 4">
    <name type="scientific">Pseudonocardia xishanensis</name>
    <dbReference type="NCBI Taxonomy" id="630995"/>
    <lineage>
        <taxon>Bacteria</taxon>
        <taxon>Bacillati</taxon>
        <taxon>Actinomycetota</taxon>
        <taxon>Actinomycetes</taxon>
        <taxon>Pseudonocardiales</taxon>
        <taxon>Pseudonocardiaceae</taxon>
        <taxon>Pseudonocardia</taxon>
    </lineage>
</organism>
<dbReference type="RefSeq" id="WP_345412786.1">
    <property type="nucleotide sequence ID" value="NZ_BAABGT010000012.1"/>
</dbReference>
<feature type="transmembrane region" description="Helical" evidence="1">
    <location>
        <begin position="173"/>
        <end position="190"/>
    </location>
</feature>
<feature type="transmembrane region" description="Helical" evidence="1">
    <location>
        <begin position="202"/>
        <end position="228"/>
    </location>
</feature>
<feature type="transmembrane region" description="Helical" evidence="1">
    <location>
        <begin position="122"/>
        <end position="142"/>
    </location>
</feature>
<gene>
    <name evidence="3" type="ORF">GCM10023175_08180</name>
</gene>
<name>A0ABP8RGP9_9PSEU</name>
<feature type="domain" description="Heparan-alpha-glucosaminide N-acetyltransferase catalytic" evidence="2">
    <location>
        <begin position="7"/>
        <end position="199"/>
    </location>
</feature>
<dbReference type="Pfam" id="PF07786">
    <property type="entry name" value="HGSNAT_cat"/>
    <property type="match status" value="1"/>
</dbReference>
<comment type="caution">
    <text evidence="3">The sequence shown here is derived from an EMBL/GenBank/DDBJ whole genome shotgun (WGS) entry which is preliminary data.</text>
</comment>
<accession>A0ABP8RGP9</accession>
<dbReference type="InterPro" id="IPR012429">
    <property type="entry name" value="HGSNAT_cat"/>
</dbReference>
<feature type="transmembrane region" description="Helical" evidence="1">
    <location>
        <begin position="72"/>
        <end position="93"/>
    </location>
</feature>
<evidence type="ECO:0000259" key="2">
    <source>
        <dbReference type="Pfam" id="PF07786"/>
    </source>
</evidence>
<feature type="transmembrane region" description="Helical" evidence="1">
    <location>
        <begin position="323"/>
        <end position="341"/>
    </location>
</feature>
<keyword evidence="1" id="KW-1133">Transmembrane helix</keyword>
<keyword evidence="1" id="KW-0472">Membrane</keyword>
<evidence type="ECO:0000313" key="4">
    <source>
        <dbReference type="Proteomes" id="UP001501598"/>
    </source>
</evidence>
<reference evidence="4" key="1">
    <citation type="journal article" date="2019" name="Int. J. Syst. Evol. Microbiol.">
        <title>The Global Catalogue of Microorganisms (GCM) 10K type strain sequencing project: providing services to taxonomists for standard genome sequencing and annotation.</title>
        <authorList>
            <consortium name="The Broad Institute Genomics Platform"/>
            <consortium name="The Broad Institute Genome Sequencing Center for Infectious Disease"/>
            <person name="Wu L."/>
            <person name="Ma J."/>
        </authorList>
    </citation>
    <scope>NUCLEOTIDE SEQUENCE [LARGE SCALE GENOMIC DNA]</scope>
    <source>
        <strain evidence="4">JCM 17906</strain>
    </source>
</reference>
<protein>
    <submittedName>
        <fullName evidence="3">Heparan-alpha-glucosaminide N-acetyltransferase domain-containing protein</fullName>
    </submittedName>
</protein>
<feature type="transmembrane region" description="Helical" evidence="1">
    <location>
        <begin position="266"/>
        <end position="284"/>
    </location>
</feature>
<keyword evidence="1" id="KW-0812">Transmembrane</keyword>
<sequence length="363" mass="36325">MNPAAPRIEGIDAARGLALLGMMATHVLPLHTATGETVVGAVAAGRASGLFAVLLGVGIALGSRVTDGRAHLAAAGGLLVRAVLTGLVGLVLVGLGPPVAVIPTYYAVLIAVAIPLLRAPAWLLAGGAVLACAGTPALSALLRTGSPAGPGAQIGFAELADPGAALRTLLLTGYYPVLTWTTYLLAGMAVGRLDLRSSRTGWGLLGGGAALAATAAVLSSVLLAAGGLEAVGGPRELLVQRYGTVPTDTWWWLAVELPHSGTPFDLAQTTGSALAVLGAALLVARAVPWAVVPFAAIGAVPLTLYALHVASLAVLGGEGLSTYVWHVGWCLAIGLVVRSLGARGPAEAVVSGASRSVRTMMLR</sequence>
<keyword evidence="4" id="KW-1185">Reference proteome</keyword>
<feature type="transmembrane region" description="Helical" evidence="1">
    <location>
        <begin position="291"/>
        <end position="317"/>
    </location>
</feature>
<feature type="transmembrane region" description="Helical" evidence="1">
    <location>
        <begin position="38"/>
        <end position="60"/>
    </location>
</feature>
<evidence type="ECO:0000256" key="1">
    <source>
        <dbReference type="SAM" id="Phobius"/>
    </source>
</evidence>
<feature type="transmembrane region" description="Helical" evidence="1">
    <location>
        <begin position="99"/>
        <end position="117"/>
    </location>
</feature>